<dbReference type="Gene3D" id="1.10.3140.10">
    <property type="entry name" value="4-hydroxybutyryl-coa dehydratase, domain 1"/>
    <property type="match status" value="1"/>
</dbReference>
<dbReference type="Gene3D" id="1.20.140.10">
    <property type="entry name" value="Butyryl-CoA Dehydrogenase, subunit A, domain 3"/>
    <property type="match status" value="1"/>
</dbReference>
<evidence type="ECO:0000259" key="6">
    <source>
        <dbReference type="Pfam" id="PF11794"/>
    </source>
</evidence>
<feature type="domain" description="HpaB/PvcC/4-BUDH C-terminal" evidence="5">
    <location>
        <begin position="298"/>
        <end position="455"/>
    </location>
</feature>
<feature type="domain" description="HpaB/PvcC/4-BUDH N-terminal" evidence="6">
    <location>
        <begin position="5"/>
        <end position="274"/>
    </location>
</feature>
<dbReference type="InterPro" id="IPR004925">
    <property type="entry name" value="HpaB/PvcC/4-BUDH"/>
</dbReference>
<dbReference type="Pfam" id="PF03241">
    <property type="entry name" value="HpaB"/>
    <property type="match status" value="1"/>
</dbReference>
<keyword evidence="8" id="KW-1185">Reference proteome</keyword>
<sequence length="540" mass="60645">MTMRTGAEYLESLRDGRNVFIDGERIEDVTKHPLTRGYAAQAARFYDMHHEPENEASLTFVDEDGTRRPIGWLYPRNQHDLERRRDYANQVIRSFGGGAFGRLPQSNNGNWYALVDDTAPWAELSKDTPATVDLARNIITDFEANRDADLWTVPLLNDVQRDRSDPEAAARNPMLRVKERNDEGIVVEGWKGVSTAVIFADTILLGNIVKPGTEPEHIIWASVPVNHPKITHVGRRSNATPAESAFERPLSSLGDELDSMTYFDDVLIPWEHIYHLGDVDHSRLYAQRTFDFEHADTLHHMIVNAELMTGLAVLIAQTTGTLQHPVVGSDIADLVRFHETLRAFTIASETTAFVTPRGLCKPNNIFYDFGRAHYLENVGRLTEKIVEMCGRSAVLSPSDKDFEVPEIGTRLLEMFHGTTLSAHDKVRLFKFVQDRFLSDWAGRFRSFERFQGTPLFLIKLLTMQRISTDPGGSITELAREAIGLGTSDEMTARAVAERKELFASVTSVAGEPARARAADANQGFSLDDKDQPDYIKTQDA</sequence>
<gene>
    <name evidence="7" type="ORF">C4B68_05245</name>
</gene>
<dbReference type="PANTHER" id="PTHR36117">
    <property type="entry name" value="4-HYDROXYPHENYLACETATE 3-MONOOXYGENASE-RELATED"/>
    <property type="match status" value="1"/>
</dbReference>
<proteinExistence type="predicted"/>
<feature type="compositionally biased region" description="Basic and acidic residues" evidence="4">
    <location>
        <begin position="526"/>
        <end position="540"/>
    </location>
</feature>
<dbReference type="SUPFAM" id="SSF56645">
    <property type="entry name" value="Acyl-CoA dehydrogenase NM domain-like"/>
    <property type="match status" value="1"/>
</dbReference>
<evidence type="ECO:0000256" key="4">
    <source>
        <dbReference type="SAM" id="MobiDB-lite"/>
    </source>
</evidence>
<evidence type="ECO:0000259" key="5">
    <source>
        <dbReference type="Pfam" id="PF03241"/>
    </source>
</evidence>
<dbReference type="InterPro" id="IPR036250">
    <property type="entry name" value="AcylCo_DH-like_C"/>
</dbReference>
<dbReference type="Proteomes" id="UP000238413">
    <property type="component" value="Chromosome"/>
</dbReference>
<reference evidence="7 8" key="1">
    <citation type="submission" date="2018-02" db="EMBL/GenBank/DDBJ databases">
        <title>Complete genome sequence of Streptomyces dengpaensis, the producer of angucyclines.</title>
        <authorList>
            <person name="Yumei L."/>
        </authorList>
    </citation>
    <scope>NUCLEOTIDE SEQUENCE [LARGE SCALE GENOMIC DNA]</scope>
    <source>
        <strain evidence="7 8">XZHG99</strain>
    </source>
</reference>
<dbReference type="InterPro" id="IPR024674">
    <property type="entry name" value="HpaB/PvcC/4-BUDH_N"/>
</dbReference>
<organism evidence="7 8">
    <name type="scientific">Streptomyces dengpaensis</name>
    <dbReference type="NCBI Taxonomy" id="2049881"/>
    <lineage>
        <taxon>Bacteria</taxon>
        <taxon>Bacillati</taxon>
        <taxon>Actinomycetota</taxon>
        <taxon>Actinomycetes</taxon>
        <taxon>Kitasatosporales</taxon>
        <taxon>Streptomycetaceae</taxon>
        <taxon>Streptomyces</taxon>
    </lineage>
</organism>
<dbReference type="InterPro" id="IPR046373">
    <property type="entry name" value="Acyl-CoA_Oxase/DH_mid-dom_sf"/>
</dbReference>
<dbReference type="PANTHER" id="PTHR36117:SF3">
    <property type="entry name" value="4-HYDROXYPHENYLACETATE 3-MONOOXYGENASE-RELATED"/>
    <property type="match status" value="1"/>
</dbReference>
<evidence type="ECO:0000256" key="1">
    <source>
        <dbReference type="ARBA" id="ARBA00022630"/>
    </source>
</evidence>
<protein>
    <submittedName>
        <fullName evidence="7">4-hydroxyphenylacetate 3-hydroxylase</fullName>
    </submittedName>
</protein>
<dbReference type="InterPro" id="IPR024719">
    <property type="entry name" value="HpaB/PvcC/4-BUDH_C"/>
</dbReference>
<keyword evidence="3" id="KW-0560">Oxidoreductase</keyword>
<accession>A0ABN5HXQ4</accession>
<keyword evidence="2" id="KW-0274">FAD</keyword>
<dbReference type="SUPFAM" id="SSF47203">
    <property type="entry name" value="Acyl-CoA dehydrogenase C-terminal domain-like"/>
    <property type="match status" value="1"/>
</dbReference>
<dbReference type="RefSeq" id="WP_099502363.1">
    <property type="nucleotide sequence ID" value="NZ_CP026652.1"/>
</dbReference>
<evidence type="ECO:0000256" key="2">
    <source>
        <dbReference type="ARBA" id="ARBA00022827"/>
    </source>
</evidence>
<dbReference type="Pfam" id="PF11794">
    <property type="entry name" value="HpaB_N"/>
    <property type="match status" value="1"/>
</dbReference>
<dbReference type="Gene3D" id="2.40.110.10">
    <property type="entry name" value="Butyryl-CoA Dehydrogenase, subunit A, domain 2"/>
    <property type="match status" value="1"/>
</dbReference>
<keyword evidence="1" id="KW-0285">Flavoprotein</keyword>
<dbReference type="EMBL" id="CP026652">
    <property type="protein sequence ID" value="AVH55291.1"/>
    <property type="molecule type" value="Genomic_DNA"/>
</dbReference>
<feature type="region of interest" description="Disordered" evidence="4">
    <location>
        <begin position="512"/>
        <end position="540"/>
    </location>
</feature>
<evidence type="ECO:0000256" key="3">
    <source>
        <dbReference type="ARBA" id="ARBA00023002"/>
    </source>
</evidence>
<name>A0ABN5HXQ4_9ACTN</name>
<dbReference type="InterPro" id="IPR009100">
    <property type="entry name" value="AcylCoA_DH/oxidase_NM_dom_sf"/>
</dbReference>
<evidence type="ECO:0000313" key="7">
    <source>
        <dbReference type="EMBL" id="AVH55291.1"/>
    </source>
</evidence>
<evidence type="ECO:0000313" key="8">
    <source>
        <dbReference type="Proteomes" id="UP000238413"/>
    </source>
</evidence>